<dbReference type="Pfam" id="PF02816">
    <property type="entry name" value="Alpha_kinase"/>
    <property type="match status" value="1"/>
</dbReference>
<dbReference type="EMBL" id="CACRXK020009776">
    <property type="protein sequence ID" value="CAB4017940.1"/>
    <property type="molecule type" value="Genomic_DNA"/>
</dbReference>
<organism evidence="6 7">
    <name type="scientific">Paramuricea clavata</name>
    <name type="common">Red gorgonian</name>
    <name type="synonym">Violescent sea-whip</name>
    <dbReference type="NCBI Taxonomy" id="317549"/>
    <lineage>
        <taxon>Eukaryota</taxon>
        <taxon>Metazoa</taxon>
        <taxon>Cnidaria</taxon>
        <taxon>Anthozoa</taxon>
        <taxon>Octocorallia</taxon>
        <taxon>Malacalcyonacea</taxon>
        <taxon>Plexauridae</taxon>
        <taxon>Paramuricea</taxon>
    </lineage>
</organism>
<dbReference type="InterPro" id="IPR011009">
    <property type="entry name" value="Kinase-like_dom_sf"/>
</dbReference>
<evidence type="ECO:0000256" key="3">
    <source>
        <dbReference type="ARBA" id="ARBA00022741"/>
    </source>
</evidence>
<keyword evidence="1" id="KW-0723">Serine/threonine-protein kinase</keyword>
<evidence type="ECO:0000313" key="7">
    <source>
        <dbReference type="Proteomes" id="UP001152795"/>
    </source>
</evidence>
<dbReference type="PROSITE" id="PS51158">
    <property type="entry name" value="ALPHA_KINASE"/>
    <property type="match status" value="1"/>
</dbReference>
<evidence type="ECO:0000313" key="6">
    <source>
        <dbReference type="EMBL" id="CAB4017940.1"/>
    </source>
</evidence>
<keyword evidence="3" id="KW-0547">Nucleotide-binding</keyword>
<proteinExistence type="predicted"/>
<keyword evidence="2" id="KW-0808">Transferase</keyword>
<dbReference type="GO" id="GO:0004674">
    <property type="term" value="F:protein serine/threonine kinase activity"/>
    <property type="evidence" value="ECO:0007669"/>
    <property type="project" value="UniProtKB-KW"/>
</dbReference>
<sequence>MGKIDNEFITVEEFITGEFVKYINNTGELCTEPNDEYSQKAECLAHFSFVKSDKKLILLDIQGSGANLYDPEVASLELLDDGEILFCAGNLSKMAIDTFIAFHACNKYCELLELQKL</sequence>
<dbReference type="InterPro" id="IPR051852">
    <property type="entry name" value="Alpha-type_PK"/>
</dbReference>
<dbReference type="PANTHER" id="PTHR45992">
    <property type="entry name" value="EUKARYOTIC ELONGATION FACTOR 2 KINASE-RELATED"/>
    <property type="match status" value="1"/>
</dbReference>
<accession>A0A6S7IML8</accession>
<name>A0A6S7IML8_PARCT</name>
<dbReference type="InterPro" id="IPR004166">
    <property type="entry name" value="a-kinase_dom"/>
</dbReference>
<keyword evidence="4" id="KW-0418">Kinase</keyword>
<dbReference type="OrthoDB" id="5957748at2759"/>
<dbReference type="Gene3D" id="3.20.200.10">
    <property type="entry name" value="MHCK/EF2 kinase"/>
    <property type="match status" value="1"/>
</dbReference>
<evidence type="ECO:0000256" key="5">
    <source>
        <dbReference type="ARBA" id="ARBA00022840"/>
    </source>
</evidence>
<dbReference type="Proteomes" id="UP001152795">
    <property type="component" value="Unassembled WGS sequence"/>
</dbReference>
<keyword evidence="7" id="KW-1185">Reference proteome</keyword>
<dbReference type="AlphaFoldDB" id="A0A6S7IML8"/>
<evidence type="ECO:0000256" key="1">
    <source>
        <dbReference type="ARBA" id="ARBA00022527"/>
    </source>
</evidence>
<reference evidence="6" key="1">
    <citation type="submission" date="2020-04" db="EMBL/GenBank/DDBJ databases">
        <authorList>
            <person name="Alioto T."/>
            <person name="Alioto T."/>
            <person name="Gomez Garrido J."/>
        </authorList>
    </citation>
    <scope>NUCLEOTIDE SEQUENCE</scope>
    <source>
        <strain evidence="6">A484AB</strain>
    </source>
</reference>
<dbReference type="GO" id="GO:0005524">
    <property type="term" value="F:ATP binding"/>
    <property type="evidence" value="ECO:0007669"/>
    <property type="project" value="UniProtKB-KW"/>
</dbReference>
<comment type="caution">
    <text evidence="6">The sequence shown here is derived from an EMBL/GenBank/DDBJ whole genome shotgun (WGS) entry which is preliminary data.</text>
</comment>
<evidence type="ECO:0000256" key="2">
    <source>
        <dbReference type="ARBA" id="ARBA00022679"/>
    </source>
</evidence>
<protein>
    <submittedName>
        <fullName evidence="6">Transient receptor potential cation channel subfamily M member 6</fullName>
    </submittedName>
</protein>
<keyword evidence="5" id="KW-0067">ATP-binding</keyword>
<gene>
    <name evidence="6" type="ORF">PACLA_8A062015</name>
</gene>
<dbReference type="CDD" id="cd04515">
    <property type="entry name" value="Alpha_kinase"/>
    <property type="match status" value="1"/>
</dbReference>
<keyword evidence="6" id="KW-0675">Receptor</keyword>
<dbReference type="SUPFAM" id="SSF56112">
    <property type="entry name" value="Protein kinase-like (PK-like)"/>
    <property type="match status" value="1"/>
</dbReference>
<evidence type="ECO:0000256" key="4">
    <source>
        <dbReference type="ARBA" id="ARBA00022777"/>
    </source>
</evidence>